<evidence type="ECO:0000256" key="3">
    <source>
        <dbReference type="SAM" id="SignalP"/>
    </source>
</evidence>
<gene>
    <name evidence="4" type="ORF">M9Y10_027694</name>
</gene>
<comment type="caution">
    <text evidence="4">The sequence shown here is derived from an EMBL/GenBank/DDBJ whole genome shotgun (WGS) entry which is preliminary data.</text>
</comment>
<dbReference type="Proteomes" id="UP001470230">
    <property type="component" value="Unassembled WGS sequence"/>
</dbReference>
<dbReference type="PANTHER" id="PTHR33607">
    <property type="entry name" value="ENDONUCLEASE-1"/>
    <property type="match status" value="1"/>
</dbReference>
<dbReference type="InterPro" id="IPR007346">
    <property type="entry name" value="Endonuclease-I"/>
</dbReference>
<dbReference type="InterPro" id="IPR044925">
    <property type="entry name" value="His-Me_finger_sf"/>
</dbReference>
<evidence type="ECO:0000313" key="4">
    <source>
        <dbReference type="EMBL" id="KAK8840866.1"/>
    </source>
</evidence>
<proteinExistence type="predicted"/>
<organism evidence="4 5">
    <name type="scientific">Tritrichomonas musculus</name>
    <dbReference type="NCBI Taxonomy" id="1915356"/>
    <lineage>
        <taxon>Eukaryota</taxon>
        <taxon>Metamonada</taxon>
        <taxon>Parabasalia</taxon>
        <taxon>Tritrichomonadida</taxon>
        <taxon>Tritrichomonadidae</taxon>
        <taxon>Tritrichomonas</taxon>
    </lineage>
</organism>
<dbReference type="Pfam" id="PF04231">
    <property type="entry name" value="Endonuclease_1"/>
    <property type="match status" value="1"/>
</dbReference>
<feature type="chain" id="PRO_5046145005" description="Endonuclease I" evidence="3">
    <location>
        <begin position="16"/>
        <end position="241"/>
    </location>
</feature>
<accession>A0ABR2H3Y4</accession>
<evidence type="ECO:0000256" key="1">
    <source>
        <dbReference type="ARBA" id="ARBA00022722"/>
    </source>
</evidence>
<keyword evidence="2" id="KW-0378">Hydrolase</keyword>
<feature type="signal peptide" evidence="3">
    <location>
        <begin position="1"/>
        <end position="15"/>
    </location>
</feature>
<dbReference type="EMBL" id="JAPFFF010000043">
    <property type="protein sequence ID" value="KAK8840866.1"/>
    <property type="molecule type" value="Genomic_DNA"/>
</dbReference>
<name>A0ABR2H3Y4_9EUKA</name>
<keyword evidence="1" id="KW-0540">Nuclease</keyword>
<protein>
    <recommendedName>
        <fullName evidence="6">Endonuclease I</fullName>
    </recommendedName>
</protein>
<keyword evidence="5" id="KW-1185">Reference proteome</keyword>
<evidence type="ECO:0000256" key="2">
    <source>
        <dbReference type="ARBA" id="ARBA00022801"/>
    </source>
</evidence>
<reference evidence="4 5" key="1">
    <citation type="submission" date="2024-04" db="EMBL/GenBank/DDBJ databases">
        <title>Tritrichomonas musculus Genome.</title>
        <authorList>
            <person name="Alves-Ferreira E."/>
            <person name="Grigg M."/>
            <person name="Lorenzi H."/>
            <person name="Galac M."/>
        </authorList>
    </citation>
    <scope>NUCLEOTIDE SEQUENCE [LARGE SCALE GENOMIC DNA]</scope>
    <source>
        <strain evidence="4 5">EAF2021</strain>
    </source>
</reference>
<dbReference type="SUPFAM" id="SSF54060">
    <property type="entry name" value="His-Me finger endonucleases"/>
    <property type="match status" value="1"/>
</dbReference>
<evidence type="ECO:0000313" key="5">
    <source>
        <dbReference type="Proteomes" id="UP001470230"/>
    </source>
</evidence>
<sequence length="241" mass="28049">MLFAFFNILLFPATSYRIKLRPRIDQDLKSQLQKLYVDHTDRDYASSRRQMYGHTDCEYGALRLIYDTEFFGFTCGKEEIPSASFVNAEHVVPQSTFGKKRPMVSDLHHLISSPNSINSARSNYQFGEFDYSQCAKWCNKNNCKLPAPSDDQKDRYSCVSSSKIFMPRKRDRGEIARAVFYFYTVYPDYKLSTVGNVETFKLWNRLYPPSAFEIARNNAINRSQGNRNPFIDDPSLVDQVW</sequence>
<evidence type="ECO:0008006" key="6">
    <source>
        <dbReference type="Google" id="ProtNLM"/>
    </source>
</evidence>
<dbReference type="PANTHER" id="PTHR33607:SF2">
    <property type="entry name" value="ENDONUCLEASE-1"/>
    <property type="match status" value="1"/>
</dbReference>
<keyword evidence="3" id="KW-0732">Signal</keyword>